<proteinExistence type="predicted"/>
<dbReference type="AlphaFoldDB" id="A0A0S7C0X1"/>
<dbReference type="RefSeq" id="WP_137305718.1">
    <property type="nucleotide sequence ID" value="NZ_DF968183.1"/>
</dbReference>
<protein>
    <submittedName>
        <fullName evidence="2">Uncharacterized protein</fullName>
    </submittedName>
</protein>
<keyword evidence="3" id="KW-1185">Reference proteome</keyword>
<name>A0A0S7C0X1_9BACT</name>
<accession>A0A0S7C0X1</accession>
<evidence type="ECO:0000313" key="3">
    <source>
        <dbReference type="Proteomes" id="UP000053091"/>
    </source>
</evidence>
<dbReference type="STRING" id="1678841.TBC1_12231"/>
<dbReference type="OrthoDB" id="788168at2"/>
<reference evidence="2" key="1">
    <citation type="journal article" date="2015" name="Genome Announc.">
        <title>Draft Genome Sequence of Bacteroidales Strain TBC1, a Novel Isolate from a Methanogenic Wastewater Treatment System.</title>
        <authorList>
            <person name="Tourlousse D.M."/>
            <person name="Matsuura N."/>
            <person name="Sun L."/>
            <person name="Toyonaga M."/>
            <person name="Kuroda K."/>
            <person name="Ohashi A."/>
            <person name="Cruz R."/>
            <person name="Yamaguchi T."/>
            <person name="Sekiguchi Y."/>
        </authorList>
    </citation>
    <scope>NUCLEOTIDE SEQUENCE [LARGE SCALE GENOMIC DNA]</scope>
    <source>
        <strain evidence="2">TBC1</strain>
    </source>
</reference>
<evidence type="ECO:0000313" key="2">
    <source>
        <dbReference type="EMBL" id="GAP44423.1"/>
    </source>
</evidence>
<dbReference type="EMBL" id="DF968183">
    <property type="protein sequence ID" value="GAP44423.1"/>
    <property type="molecule type" value="Genomic_DNA"/>
</dbReference>
<sequence length="309" mass="35088">MKPILSLSLILLFTFNGLSLKALQPLQETSGNRLRALIDSARKEKSDSLRLEINNVFFAELTAALKEKPASDKIFDSLNTGIITSPDAKITFFNWNLQQNNGINIYFLIIKNNITNQVIPMKPLPALQEISEETIFRDGNWPGGLYYRIIYRTDLTGSFYTLLGWDGFNRTTSRKTIDALSFDQDGFPVFGASIFRTKDGLKNRVVSEYASQASFTQSYDRQKVTLSNVRKSQRKVTDEIIVLDRLVPMDESLTGQRWAYVPAGNVYDGYIVFNKLWSFVEDIAPRNPAPSGKEKKSRKPVSYDLFPPQ</sequence>
<feature type="region of interest" description="Disordered" evidence="1">
    <location>
        <begin position="286"/>
        <end position="309"/>
    </location>
</feature>
<gene>
    <name evidence="2" type="ORF">TBC1_12231</name>
</gene>
<dbReference type="Proteomes" id="UP000053091">
    <property type="component" value="Unassembled WGS sequence"/>
</dbReference>
<organism evidence="2">
    <name type="scientific">Lentimicrobium saccharophilum</name>
    <dbReference type="NCBI Taxonomy" id="1678841"/>
    <lineage>
        <taxon>Bacteria</taxon>
        <taxon>Pseudomonadati</taxon>
        <taxon>Bacteroidota</taxon>
        <taxon>Bacteroidia</taxon>
        <taxon>Bacteroidales</taxon>
        <taxon>Lentimicrobiaceae</taxon>
        <taxon>Lentimicrobium</taxon>
    </lineage>
</organism>
<evidence type="ECO:0000256" key="1">
    <source>
        <dbReference type="SAM" id="MobiDB-lite"/>
    </source>
</evidence>